<dbReference type="EMBL" id="BAABCT010000001">
    <property type="protein sequence ID" value="GAA4060451.1"/>
    <property type="molecule type" value="Genomic_DNA"/>
</dbReference>
<dbReference type="Gene3D" id="3.30.1150.10">
    <property type="match status" value="1"/>
</dbReference>
<dbReference type="Pfam" id="PF03544">
    <property type="entry name" value="TonB_C"/>
    <property type="match status" value="1"/>
</dbReference>
<name>A0ABP7V683_9FLAO</name>
<keyword evidence="3" id="KW-1185">Reference proteome</keyword>
<evidence type="ECO:0000313" key="2">
    <source>
        <dbReference type="EMBL" id="GAA4060451.1"/>
    </source>
</evidence>
<reference evidence="3" key="1">
    <citation type="journal article" date="2019" name="Int. J. Syst. Evol. Microbiol.">
        <title>The Global Catalogue of Microorganisms (GCM) 10K type strain sequencing project: providing services to taxonomists for standard genome sequencing and annotation.</title>
        <authorList>
            <consortium name="The Broad Institute Genomics Platform"/>
            <consortium name="The Broad Institute Genome Sequencing Center for Infectious Disease"/>
            <person name="Wu L."/>
            <person name="Ma J."/>
        </authorList>
    </citation>
    <scope>NUCLEOTIDE SEQUENCE [LARGE SCALE GENOMIC DNA]</scope>
    <source>
        <strain evidence="3">JCM 17069</strain>
    </source>
</reference>
<gene>
    <name evidence="2" type="ORF">GCM10022389_00960</name>
</gene>
<dbReference type="InterPro" id="IPR037682">
    <property type="entry name" value="TonB_C"/>
</dbReference>
<evidence type="ECO:0000313" key="3">
    <source>
        <dbReference type="Proteomes" id="UP001500367"/>
    </source>
</evidence>
<protein>
    <recommendedName>
        <fullName evidence="1">TonB C-terminal domain-containing protein</fullName>
    </recommendedName>
</protein>
<dbReference type="Proteomes" id="UP001500367">
    <property type="component" value="Unassembled WGS sequence"/>
</dbReference>
<sequence length="280" mass="32600">MALNFTKINYNNMKKIITLLILLGTKNLSAQTNNDKLILEKCKKPLIEVYKTHSILFDKIENYLVENSKIEQPKFNNVRDYKIDSINRIHNLNLCDFYLQLRKNNQQFYPLIKSKEEAILISNFVTERFVKIDSLYRSFVEEKKVEKVSENTTNIKVSDTLKPIYEIGPTIDACKDSPLGIEQCSYQIIYKAIMNNYAVPEIRIIEKSILKIFVNFRINKQGIVEAIRINKTSGYFEFDMEAINVINRIGKNKKFNPATVNNKAVSVYYTIPINVMSQQD</sequence>
<dbReference type="SUPFAM" id="SSF74653">
    <property type="entry name" value="TolA/TonB C-terminal domain"/>
    <property type="match status" value="1"/>
</dbReference>
<organism evidence="2 3">
    <name type="scientific">Flavobacterium cheonanense</name>
    <dbReference type="NCBI Taxonomy" id="706183"/>
    <lineage>
        <taxon>Bacteria</taxon>
        <taxon>Pseudomonadati</taxon>
        <taxon>Bacteroidota</taxon>
        <taxon>Flavobacteriia</taxon>
        <taxon>Flavobacteriales</taxon>
        <taxon>Flavobacteriaceae</taxon>
        <taxon>Flavobacterium</taxon>
    </lineage>
</organism>
<proteinExistence type="predicted"/>
<feature type="domain" description="TonB C-terminal" evidence="1">
    <location>
        <begin position="212"/>
        <end position="274"/>
    </location>
</feature>
<comment type="caution">
    <text evidence="2">The sequence shown here is derived from an EMBL/GenBank/DDBJ whole genome shotgun (WGS) entry which is preliminary data.</text>
</comment>
<evidence type="ECO:0000259" key="1">
    <source>
        <dbReference type="Pfam" id="PF03544"/>
    </source>
</evidence>
<accession>A0ABP7V683</accession>